<protein>
    <submittedName>
        <fullName evidence="1">Uncharacterized protein</fullName>
    </submittedName>
</protein>
<gene>
    <name evidence="1" type="ORF">BN53_03100</name>
</gene>
<dbReference type="STRING" id="1423790.BN53_03100"/>
<accession>I7JXZ6</accession>
<name>I7JXZ6_9LACO</name>
<comment type="caution">
    <text evidence="1">The sequence shown here is derived from an EMBL/GenBank/DDBJ whole genome shotgun (WGS) entry which is preliminary data.</text>
</comment>
<dbReference type="Proteomes" id="UP000009311">
    <property type="component" value="Unassembled WGS sequence"/>
</dbReference>
<evidence type="ECO:0000313" key="1">
    <source>
        <dbReference type="EMBL" id="CCI85085.1"/>
    </source>
</evidence>
<dbReference type="EMBL" id="CAKD01000017">
    <property type="protein sequence ID" value="CCI85085.1"/>
    <property type="molecule type" value="Genomic_DNA"/>
</dbReference>
<keyword evidence="2" id="KW-1185">Reference proteome</keyword>
<organism evidence="1 2">
    <name type="scientific">Lactobacillus pasteurii DSM 23907 = CRBIP 24.76</name>
    <dbReference type="NCBI Taxonomy" id="1423790"/>
    <lineage>
        <taxon>Bacteria</taxon>
        <taxon>Bacillati</taxon>
        <taxon>Bacillota</taxon>
        <taxon>Bacilli</taxon>
        <taxon>Lactobacillales</taxon>
        <taxon>Lactobacillaceae</taxon>
        <taxon>Lactobacillus</taxon>
    </lineage>
</organism>
<dbReference type="AlphaFoldDB" id="I7JXZ6"/>
<sequence>MLMNDLKALYWQGEKFERVGYYMPTFNKKQGKGNSYMWVDHGKSNVRVLILGKIYFARKVPVTITSTTYQYTTVTRHIDLYFTDMDPNSPQGGKQENAVWNSTTFKKPTYHFSNGETELSEWEYDSGDSYWDSYSAPDYSNIYYYPSESYISGETPTPNSGDNYITNIQS</sequence>
<proteinExistence type="predicted"/>
<reference evidence="1 2" key="1">
    <citation type="submission" date="2012-06" db="EMBL/GenBank/DDBJ databases">
        <title>Draft Genome Sequence of Lactobacillus pasteurii CRBIP 24.76T.</title>
        <authorList>
            <person name="Cousin S."/>
            <person name="Bouchier C."/>
            <person name="Loux V."/>
            <person name="Ma L."/>
            <person name="Creno S."/>
            <person name="Bizet C."/>
            <person name="Clermont D."/>
        </authorList>
    </citation>
    <scope>NUCLEOTIDE SEQUENCE [LARGE SCALE GENOMIC DNA]</scope>
    <source>
        <strain evidence="2">CRBIP 24.76T</strain>
    </source>
</reference>
<evidence type="ECO:0000313" key="2">
    <source>
        <dbReference type="Proteomes" id="UP000009311"/>
    </source>
</evidence>